<evidence type="ECO:0000313" key="3">
    <source>
        <dbReference type="EMBL" id="KAJ7371907.1"/>
    </source>
</evidence>
<proteinExistence type="predicted"/>
<evidence type="ECO:0000256" key="1">
    <source>
        <dbReference type="SAM" id="MobiDB-lite"/>
    </source>
</evidence>
<feature type="compositionally biased region" description="Basic and acidic residues" evidence="1">
    <location>
        <begin position="36"/>
        <end position="49"/>
    </location>
</feature>
<sequence length="253" mass="27854">MRIKKTRPRSAKSEKQTRAKSSQDGPNLGQNVENESELRELQQKRKNYRADLENAKKEVLALEKQAKNAGKESAQVEKLRAELAAKESERNTLEERLNDSRALDELKVKEQEAELLRQNEEDQAIIQDEAASRSDKGAAEGRVAERKRGARAFANADCGKRNREAAFRENQRDLQKYGVTVTAVLLAAGVTIGAVIGAITNALKATGKALGKGLKELGETTASLLPDSSAQSRVSFSKQQVRPSVFWLSIHGC</sequence>
<protein>
    <submittedName>
        <fullName evidence="3">Uncharacterized protein</fullName>
    </submittedName>
</protein>
<keyword evidence="2" id="KW-1133">Transmembrane helix</keyword>
<comment type="caution">
    <text evidence="3">The sequence shown here is derived from an EMBL/GenBank/DDBJ whole genome shotgun (WGS) entry which is preliminary data.</text>
</comment>
<gene>
    <name evidence="3" type="ORF">OS493_022004</name>
</gene>
<name>A0A9X0CQ43_9CNID</name>
<keyword evidence="4" id="KW-1185">Reference proteome</keyword>
<keyword evidence="2" id="KW-0472">Membrane</keyword>
<evidence type="ECO:0000313" key="4">
    <source>
        <dbReference type="Proteomes" id="UP001163046"/>
    </source>
</evidence>
<feature type="compositionally biased region" description="Polar residues" evidence="1">
    <location>
        <begin position="19"/>
        <end position="33"/>
    </location>
</feature>
<dbReference type="EMBL" id="MU826840">
    <property type="protein sequence ID" value="KAJ7371907.1"/>
    <property type="molecule type" value="Genomic_DNA"/>
</dbReference>
<reference evidence="3" key="1">
    <citation type="submission" date="2023-01" db="EMBL/GenBank/DDBJ databases">
        <title>Genome assembly of the deep-sea coral Lophelia pertusa.</title>
        <authorList>
            <person name="Herrera S."/>
            <person name="Cordes E."/>
        </authorList>
    </citation>
    <scope>NUCLEOTIDE SEQUENCE</scope>
    <source>
        <strain evidence="3">USNM1676648</strain>
        <tissue evidence="3">Polyp</tissue>
    </source>
</reference>
<dbReference type="Proteomes" id="UP001163046">
    <property type="component" value="Unassembled WGS sequence"/>
</dbReference>
<dbReference type="AlphaFoldDB" id="A0A9X0CQ43"/>
<feature type="compositionally biased region" description="Basic residues" evidence="1">
    <location>
        <begin position="1"/>
        <end position="10"/>
    </location>
</feature>
<keyword evidence="2" id="KW-0812">Transmembrane</keyword>
<feature type="region of interest" description="Disordered" evidence="1">
    <location>
        <begin position="1"/>
        <end position="49"/>
    </location>
</feature>
<accession>A0A9X0CQ43</accession>
<feature type="transmembrane region" description="Helical" evidence="2">
    <location>
        <begin position="177"/>
        <end position="199"/>
    </location>
</feature>
<organism evidence="3 4">
    <name type="scientific">Desmophyllum pertusum</name>
    <dbReference type="NCBI Taxonomy" id="174260"/>
    <lineage>
        <taxon>Eukaryota</taxon>
        <taxon>Metazoa</taxon>
        <taxon>Cnidaria</taxon>
        <taxon>Anthozoa</taxon>
        <taxon>Hexacorallia</taxon>
        <taxon>Scleractinia</taxon>
        <taxon>Caryophylliina</taxon>
        <taxon>Caryophylliidae</taxon>
        <taxon>Desmophyllum</taxon>
    </lineage>
</organism>
<evidence type="ECO:0000256" key="2">
    <source>
        <dbReference type="SAM" id="Phobius"/>
    </source>
</evidence>